<dbReference type="EMBL" id="PXXO01000003">
    <property type="protein sequence ID" value="PSJ06535.1"/>
    <property type="molecule type" value="Genomic_DNA"/>
</dbReference>
<evidence type="ECO:0008006" key="3">
    <source>
        <dbReference type="Google" id="ProtNLM"/>
    </source>
</evidence>
<dbReference type="AlphaFoldDB" id="A0A2P7MZA6"/>
<dbReference type="Pfam" id="PF07864">
    <property type="entry name" value="DUF1651"/>
    <property type="match status" value="1"/>
</dbReference>
<dbReference type="OrthoDB" id="559504at2"/>
<proteinExistence type="predicted"/>
<evidence type="ECO:0000313" key="2">
    <source>
        <dbReference type="Proteomes" id="UP000243002"/>
    </source>
</evidence>
<accession>A0A2P7MZA6</accession>
<name>A0A2P7MZA6_9CYAN</name>
<evidence type="ECO:0000313" key="1">
    <source>
        <dbReference type="EMBL" id="PSJ06535.1"/>
    </source>
</evidence>
<dbReference type="RefSeq" id="WP_106502041.1">
    <property type="nucleotide sequence ID" value="NZ_PXXO01000003.1"/>
</dbReference>
<sequence>MNVTDRPGRLPLSPQEGWISDGRQVLHFQPRRYDRWSQSLEVTLGELIPGEAAPLLKRRRELTREQAVKLWTQKQRQGWRACVPQWIPPKPPRS</sequence>
<organism evidence="1 2">
    <name type="scientific">Cyanobium usitatum str. Tous</name>
    <dbReference type="NCBI Taxonomy" id="2116684"/>
    <lineage>
        <taxon>Bacteria</taxon>
        <taxon>Bacillati</taxon>
        <taxon>Cyanobacteriota</taxon>
        <taxon>Cyanophyceae</taxon>
        <taxon>Synechococcales</taxon>
        <taxon>Prochlorococcaceae</taxon>
        <taxon>Cyanobium</taxon>
    </lineage>
</organism>
<dbReference type="InterPro" id="IPR012447">
    <property type="entry name" value="DUF1651"/>
</dbReference>
<comment type="caution">
    <text evidence="1">The sequence shown here is derived from an EMBL/GenBank/DDBJ whole genome shotgun (WGS) entry which is preliminary data.</text>
</comment>
<protein>
    <recommendedName>
        <fullName evidence="3">DUF1651 domain-containing protein</fullName>
    </recommendedName>
</protein>
<dbReference type="Proteomes" id="UP000243002">
    <property type="component" value="Unassembled WGS sequence"/>
</dbReference>
<reference evidence="1 2" key="1">
    <citation type="journal article" date="2018" name="Environ. Microbiol.">
        <title>Ecological and genomic features of two widespread freshwater picocyanobacteria.</title>
        <authorList>
            <person name="Cabello-Yeves P.J."/>
            <person name="Picazo A."/>
            <person name="Camacho A."/>
            <person name="Callieri C."/>
            <person name="Rosselli R."/>
            <person name="Roda-Garcia J.J."/>
            <person name="Coutinho F.H."/>
            <person name="Rodriguez-Valera F."/>
        </authorList>
    </citation>
    <scope>NUCLEOTIDE SEQUENCE [LARGE SCALE GENOMIC DNA]</scope>
    <source>
        <strain evidence="1 2">Tous</strain>
    </source>
</reference>
<keyword evidence="2" id="KW-1185">Reference proteome</keyword>
<gene>
    <name evidence="1" type="ORF">C7K55_03560</name>
</gene>